<evidence type="ECO:0000256" key="1">
    <source>
        <dbReference type="SAM" id="SignalP"/>
    </source>
</evidence>
<dbReference type="PANTHER" id="PTHR36156">
    <property type="entry name" value="SLR2101 PROTEIN"/>
    <property type="match status" value="1"/>
</dbReference>
<proteinExistence type="predicted"/>
<dbReference type="InterPro" id="IPR014710">
    <property type="entry name" value="RmlC-like_jellyroll"/>
</dbReference>
<keyword evidence="1" id="KW-0732">Signal</keyword>
<feature type="signal peptide" evidence="1">
    <location>
        <begin position="1"/>
        <end position="19"/>
    </location>
</feature>
<accession>A0A6F8VFP0</accession>
<dbReference type="EMBL" id="AP022853">
    <property type="protein sequence ID" value="BCB28494.1"/>
    <property type="molecule type" value="Genomic_DNA"/>
</dbReference>
<dbReference type="InterPro" id="IPR047142">
    <property type="entry name" value="OryJ/VirC-like"/>
</dbReference>
<feature type="chain" id="PRO_5026075471" description="Cupin type-2 domain-containing protein" evidence="1">
    <location>
        <begin position="20"/>
        <end position="138"/>
    </location>
</feature>
<dbReference type="SUPFAM" id="SSF51182">
    <property type="entry name" value="RmlC-like cupins"/>
    <property type="match status" value="1"/>
</dbReference>
<dbReference type="InterPro" id="IPR011051">
    <property type="entry name" value="RmlC_Cupin_sf"/>
</dbReference>
<dbReference type="Pfam" id="PF07883">
    <property type="entry name" value="Cupin_2"/>
    <property type="match status" value="1"/>
</dbReference>
<protein>
    <recommendedName>
        <fullName evidence="2">Cupin type-2 domain-containing protein</fullName>
    </recommendedName>
</protein>
<dbReference type="KEGG" id="slac:SKTS_33800"/>
<dbReference type="AlphaFoldDB" id="A0A6F8VFP0"/>
<sequence length="138" mass="14643">MRGFIWAICLLCLPLHALALEETAAVKVAPLLKTDKSWNGKSLAYPAGDAEITGLMIEIAPGGETGWHLHPVPSFGVILEGTLEVALKDGQTRRFQAGEAIAEVVDTLHNGRNIGTTPVRIVVFYAGAGGKALTDKEP</sequence>
<organism evidence="3 4">
    <name type="scientific">Sulfurimicrobium lacus</name>
    <dbReference type="NCBI Taxonomy" id="2715678"/>
    <lineage>
        <taxon>Bacteria</taxon>
        <taxon>Pseudomonadati</taxon>
        <taxon>Pseudomonadota</taxon>
        <taxon>Betaproteobacteria</taxon>
        <taxon>Nitrosomonadales</taxon>
        <taxon>Sulfuricellaceae</taxon>
        <taxon>Sulfurimicrobium</taxon>
    </lineage>
</organism>
<reference evidence="4" key="1">
    <citation type="submission" date="2020-03" db="EMBL/GenBank/DDBJ databases">
        <title>Complete genome sequence of sulfur-oxidizing bacterium skT11.</title>
        <authorList>
            <person name="Kanda M."/>
            <person name="Kojima H."/>
            <person name="Fukui M."/>
        </authorList>
    </citation>
    <scope>NUCLEOTIDE SEQUENCE [LARGE SCALE GENOMIC DNA]</scope>
    <source>
        <strain evidence="4">skT11</strain>
    </source>
</reference>
<evidence type="ECO:0000313" key="3">
    <source>
        <dbReference type="EMBL" id="BCB28494.1"/>
    </source>
</evidence>
<dbReference type="InterPro" id="IPR013096">
    <property type="entry name" value="Cupin_2"/>
</dbReference>
<dbReference type="CDD" id="cd02236">
    <property type="entry name" value="cupin_CV2614-like"/>
    <property type="match status" value="1"/>
</dbReference>
<evidence type="ECO:0000259" key="2">
    <source>
        <dbReference type="Pfam" id="PF07883"/>
    </source>
</evidence>
<dbReference type="Proteomes" id="UP000502260">
    <property type="component" value="Chromosome"/>
</dbReference>
<gene>
    <name evidence="3" type="ORF">SKTS_33800</name>
</gene>
<evidence type="ECO:0000313" key="4">
    <source>
        <dbReference type="Proteomes" id="UP000502260"/>
    </source>
</evidence>
<keyword evidence="4" id="KW-1185">Reference proteome</keyword>
<feature type="domain" description="Cupin type-2" evidence="2">
    <location>
        <begin position="56"/>
        <end position="125"/>
    </location>
</feature>
<dbReference type="Gene3D" id="2.60.120.10">
    <property type="entry name" value="Jelly Rolls"/>
    <property type="match status" value="1"/>
</dbReference>
<dbReference type="PANTHER" id="PTHR36156:SF2">
    <property type="entry name" value="CUPIN TYPE-2 DOMAIN-CONTAINING PROTEIN"/>
    <property type="match status" value="1"/>
</dbReference>
<name>A0A6F8VFP0_9PROT</name>